<evidence type="ECO:0000256" key="3">
    <source>
        <dbReference type="ARBA" id="ARBA00022989"/>
    </source>
</evidence>
<protein>
    <submittedName>
        <fullName evidence="9">Vacuolar ATPase assembly integral membrane protein VMA21</fullName>
    </submittedName>
</protein>
<evidence type="ECO:0000313" key="9">
    <source>
        <dbReference type="WBParaSite" id="OFLC_0001403801-mRNA-1"/>
    </source>
</evidence>
<keyword evidence="4 6" id="KW-0472">Membrane</keyword>
<dbReference type="Proteomes" id="UP000267606">
    <property type="component" value="Unassembled WGS sequence"/>
</dbReference>
<evidence type="ECO:0000313" key="7">
    <source>
        <dbReference type="EMBL" id="VDP15317.1"/>
    </source>
</evidence>
<keyword evidence="8" id="KW-1185">Reference proteome</keyword>
<gene>
    <name evidence="7" type="ORF">OFLC_LOCUS14030</name>
</gene>
<evidence type="ECO:0000256" key="5">
    <source>
        <dbReference type="ARBA" id="ARBA00023329"/>
    </source>
</evidence>
<feature type="transmembrane region" description="Helical" evidence="6">
    <location>
        <begin position="20"/>
        <end position="43"/>
    </location>
</feature>
<dbReference type="AlphaFoldDB" id="A0A183I2R8"/>
<dbReference type="Pfam" id="PF09446">
    <property type="entry name" value="VMA21"/>
    <property type="match status" value="1"/>
</dbReference>
<keyword evidence="2" id="KW-0256">Endoplasmic reticulum</keyword>
<accession>A0A183I2R8</accession>
<dbReference type="WBParaSite" id="OFLC_0001403801-mRNA-1">
    <property type="protein sequence ID" value="OFLC_0001403801-mRNA-1"/>
    <property type="gene ID" value="OFLC_0001403801"/>
</dbReference>
<sequence>MDQFIPNLRDKTVQTAVKNLITYSLTIIVVPLGSMFFLKKFFFEALLGYDNQKSILYSAILAIILVHILLFLFVYTAYQSDAKPQKEE</sequence>
<keyword evidence="5" id="KW-0968">Cytoplasmic vesicle</keyword>
<evidence type="ECO:0000313" key="8">
    <source>
        <dbReference type="Proteomes" id="UP000267606"/>
    </source>
</evidence>
<name>A0A183I2R8_9BILA</name>
<reference evidence="9" key="1">
    <citation type="submission" date="2016-06" db="UniProtKB">
        <authorList>
            <consortium name="WormBaseParasite"/>
        </authorList>
    </citation>
    <scope>IDENTIFICATION</scope>
</reference>
<evidence type="ECO:0000256" key="6">
    <source>
        <dbReference type="SAM" id="Phobius"/>
    </source>
</evidence>
<evidence type="ECO:0000256" key="2">
    <source>
        <dbReference type="ARBA" id="ARBA00022824"/>
    </source>
</evidence>
<dbReference type="GO" id="GO:0031410">
    <property type="term" value="C:cytoplasmic vesicle"/>
    <property type="evidence" value="ECO:0007669"/>
    <property type="project" value="UniProtKB-KW"/>
</dbReference>
<evidence type="ECO:0000256" key="1">
    <source>
        <dbReference type="ARBA" id="ARBA00022692"/>
    </source>
</evidence>
<organism evidence="9">
    <name type="scientific">Onchocerca flexuosa</name>
    <dbReference type="NCBI Taxonomy" id="387005"/>
    <lineage>
        <taxon>Eukaryota</taxon>
        <taxon>Metazoa</taxon>
        <taxon>Ecdysozoa</taxon>
        <taxon>Nematoda</taxon>
        <taxon>Chromadorea</taxon>
        <taxon>Rhabditida</taxon>
        <taxon>Spirurina</taxon>
        <taxon>Spiruromorpha</taxon>
        <taxon>Filarioidea</taxon>
        <taxon>Onchocercidae</taxon>
        <taxon>Onchocerca</taxon>
    </lineage>
</organism>
<keyword evidence="1 6" id="KW-0812">Transmembrane</keyword>
<reference evidence="7 8" key="2">
    <citation type="submission" date="2018-11" db="EMBL/GenBank/DDBJ databases">
        <authorList>
            <consortium name="Pathogen Informatics"/>
        </authorList>
    </citation>
    <scope>NUCLEOTIDE SEQUENCE [LARGE SCALE GENOMIC DNA]</scope>
</reference>
<dbReference type="GO" id="GO:0005789">
    <property type="term" value="C:endoplasmic reticulum membrane"/>
    <property type="evidence" value="ECO:0007669"/>
    <property type="project" value="TreeGrafter"/>
</dbReference>
<dbReference type="PANTHER" id="PTHR31792:SF3">
    <property type="entry name" value="VACUOLAR ATPASE ASSEMBLY INTEGRAL MEMBRANE PROTEIN VMA21"/>
    <property type="match status" value="1"/>
</dbReference>
<proteinExistence type="predicted"/>
<dbReference type="InterPro" id="IPR019013">
    <property type="entry name" value="Vma21"/>
</dbReference>
<dbReference type="STRING" id="387005.A0A183I2R8"/>
<dbReference type="EMBL" id="UZAJ01040548">
    <property type="protein sequence ID" value="VDP15317.1"/>
    <property type="molecule type" value="Genomic_DNA"/>
</dbReference>
<feature type="transmembrane region" description="Helical" evidence="6">
    <location>
        <begin position="55"/>
        <end position="78"/>
    </location>
</feature>
<keyword evidence="3 6" id="KW-1133">Transmembrane helix</keyword>
<dbReference type="PANTHER" id="PTHR31792">
    <property type="entry name" value="VACUOLAR ATPASE ASSEMBLY INTEGRAL MEMBRANE PROTEIN VMA21"/>
    <property type="match status" value="1"/>
</dbReference>
<evidence type="ECO:0000256" key="4">
    <source>
        <dbReference type="ARBA" id="ARBA00023136"/>
    </source>
</evidence>
<dbReference type="GO" id="GO:0070072">
    <property type="term" value="P:vacuolar proton-transporting V-type ATPase complex assembly"/>
    <property type="evidence" value="ECO:0007669"/>
    <property type="project" value="InterPro"/>
</dbReference>